<dbReference type="GO" id="GO:0016491">
    <property type="term" value="F:oxidoreductase activity"/>
    <property type="evidence" value="ECO:0007669"/>
    <property type="project" value="InterPro"/>
</dbReference>
<dbReference type="InterPro" id="IPR050553">
    <property type="entry name" value="Thioredoxin_ResA/DsbE_sf"/>
</dbReference>
<reference evidence="3" key="2">
    <citation type="journal article" date="2021" name="PeerJ">
        <title>Extensive microbial diversity within the chicken gut microbiome revealed by metagenomics and culture.</title>
        <authorList>
            <person name="Gilroy R."/>
            <person name="Ravi A."/>
            <person name="Getino M."/>
            <person name="Pursley I."/>
            <person name="Horton D.L."/>
            <person name="Alikhan N.F."/>
            <person name="Baker D."/>
            <person name="Gharbi K."/>
            <person name="Hall N."/>
            <person name="Watson M."/>
            <person name="Adriaenssens E.M."/>
            <person name="Foster-Nyarko E."/>
            <person name="Jarju S."/>
            <person name="Secka A."/>
            <person name="Antonio M."/>
            <person name="Oren A."/>
            <person name="Chaudhuri R.R."/>
            <person name="La Ragione R."/>
            <person name="Hildebrand F."/>
            <person name="Pallen M.J."/>
        </authorList>
    </citation>
    <scope>NUCLEOTIDE SEQUENCE</scope>
    <source>
        <strain evidence="3">10037</strain>
    </source>
</reference>
<dbReference type="CDD" id="cd02966">
    <property type="entry name" value="TlpA_like_family"/>
    <property type="match status" value="1"/>
</dbReference>
<gene>
    <name evidence="3" type="ORF">IAB93_03225</name>
</gene>
<evidence type="ECO:0000313" key="3">
    <source>
        <dbReference type="EMBL" id="MBO8464991.1"/>
    </source>
</evidence>
<dbReference type="PROSITE" id="PS51352">
    <property type="entry name" value="THIOREDOXIN_2"/>
    <property type="match status" value="1"/>
</dbReference>
<dbReference type="InterPro" id="IPR036249">
    <property type="entry name" value="Thioredoxin-like_sf"/>
</dbReference>
<dbReference type="Proteomes" id="UP000823597">
    <property type="component" value="Unassembled WGS sequence"/>
</dbReference>
<keyword evidence="1" id="KW-0732">Signal</keyword>
<dbReference type="PROSITE" id="PS51257">
    <property type="entry name" value="PROKAR_LIPOPROTEIN"/>
    <property type="match status" value="1"/>
</dbReference>
<feature type="domain" description="Thioredoxin" evidence="2">
    <location>
        <begin position="237"/>
        <end position="373"/>
    </location>
</feature>
<protein>
    <submittedName>
        <fullName evidence="3">TlpA family protein disulfide reductase</fullName>
    </submittedName>
</protein>
<dbReference type="SUPFAM" id="SSF52833">
    <property type="entry name" value="Thioredoxin-like"/>
    <property type="match status" value="1"/>
</dbReference>
<dbReference type="AlphaFoldDB" id="A0A9D9I2X5"/>
<comment type="caution">
    <text evidence="3">The sequence shown here is derived from an EMBL/GenBank/DDBJ whole genome shotgun (WGS) entry which is preliminary data.</text>
</comment>
<dbReference type="PANTHER" id="PTHR42852:SF13">
    <property type="entry name" value="PROTEIN DIPZ"/>
    <property type="match status" value="1"/>
</dbReference>
<sequence>MNAFLSRISIFAVLTFTSVSFAACSGNKANLSGHIIMDVDTILVGYAYFTNDENYVTDTVVLAEDGYFEICLPDTAVMAVTISTTAEWSDFAEVMIFPGDRVTVEGSIADLKVSGTELYDSLNGSGLLDMEKRLGAIEKELLSVAYSGDDNAKRDSLARLYNASFLEFIASCRNFIKENPDNIACAYAFTVLNSDQCVEDYELVGENVKGSPAGQVIEYYYNIAKEDLATEEAWNRLEPGVPAPDFRLKNLDGEYMTLDSFKGKYVLLDFWGTWCGWCIKGIPDMKAYYEKYKDKIEFVGIDCRDTEEEWREGVKKHELPWVNLYNGEDVAIVMAYGIQGYPSKVIIDPEGKVVKAFMGESPELYDKLDEMFK</sequence>
<organism evidence="3 4">
    <name type="scientific">Candidatus Merdivivens pullistercoris</name>
    <dbReference type="NCBI Taxonomy" id="2840873"/>
    <lineage>
        <taxon>Bacteria</taxon>
        <taxon>Pseudomonadati</taxon>
        <taxon>Bacteroidota</taxon>
        <taxon>Bacteroidia</taxon>
        <taxon>Bacteroidales</taxon>
        <taxon>Muribaculaceae</taxon>
        <taxon>Muribaculaceae incertae sedis</taxon>
        <taxon>Candidatus Merdivivens</taxon>
    </lineage>
</organism>
<dbReference type="Pfam" id="PF00578">
    <property type="entry name" value="AhpC-TSA"/>
    <property type="match status" value="1"/>
</dbReference>
<feature type="chain" id="PRO_5039611100" evidence="1">
    <location>
        <begin position="23"/>
        <end position="373"/>
    </location>
</feature>
<evidence type="ECO:0000259" key="2">
    <source>
        <dbReference type="PROSITE" id="PS51352"/>
    </source>
</evidence>
<dbReference type="GO" id="GO:0016209">
    <property type="term" value="F:antioxidant activity"/>
    <property type="evidence" value="ECO:0007669"/>
    <property type="project" value="InterPro"/>
</dbReference>
<accession>A0A9D9I2X5</accession>
<evidence type="ECO:0000256" key="1">
    <source>
        <dbReference type="SAM" id="SignalP"/>
    </source>
</evidence>
<proteinExistence type="predicted"/>
<name>A0A9D9I2X5_9BACT</name>
<dbReference type="EMBL" id="JADIME010000034">
    <property type="protein sequence ID" value="MBO8464991.1"/>
    <property type="molecule type" value="Genomic_DNA"/>
</dbReference>
<dbReference type="Gene3D" id="3.40.30.10">
    <property type="entry name" value="Glutaredoxin"/>
    <property type="match status" value="1"/>
</dbReference>
<reference evidence="3" key="1">
    <citation type="submission" date="2020-10" db="EMBL/GenBank/DDBJ databases">
        <authorList>
            <person name="Gilroy R."/>
        </authorList>
    </citation>
    <scope>NUCLEOTIDE SEQUENCE</scope>
    <source>
        <strain evidence="3">10037</strain>
    </source>
</reference>
<feature type="signal peptide" evidence="1">
    <location>
        <begin position="1"/>
        <end position="22"/>
    </location>
</feature>
<dbReference type="InterPro" id="IPR000866">
    <property type="entry name" value="AhpC/TSA"/>
</dbReference>
<dbReference type="InterPro" id="IPR013766">
    <property type="entry name" value="Thioredoxin_domain"/>
</dbReference>
<dbReference type="PANTHER" id="PTHR42852">
    <property type="entry name" value="THIOL:DISULFIDE INTERCHANGE PROTEIN DSBE"/>
    <property type="match status" value="1"/>
</dbReference>
<evidence type="ECO:0000313" key="4">
    <source>
        <dbReference type="Proteomes" id="UP000823597"/>
    </source>
</evidence>